<evidence type="ECO:0000256" key="3">
    <source>
        <dbReference type="ARBA" id="ARBA00022475"/>
    </source>
</evidence>
<dbReference type="PANTHER" id="PTHR42920:SF5">
    <property type="entry name" value="EAMA DOMAIN-CONTAINING PROTEIN"/>
    <property type="match status" value="1"/>
</dbReference>
<feature type="domain" description="EamA" evidence="8">
    <location>
        <begin position="9"/>
        <end position="137"/>
    </location>
</feature>
<gene>
    <name evidence="9" type="ORF">Gocc_2512</name>
</gene>
<protein>
    <submittedName>
        <fullName evidence="9">EamA-like transporter family</fullName>
    </submittedName>
</protein>
<organism evidence="9 10">
    <name type="scientific">Gaiella occulta</name>
    <dbReference type="NCBI Taxonomy" id="1002870"/>
    <lineage>
        <taxon>Bacteria</taxon>
        <taxon>Bacillati</taxon>
        <taxon>Actinomycetota</taxon>
        <taxon>Thermoleophilia</taxon>
        <taxon>Gaiellales</taxon>
        <taxon>Gaiellaceae</taxon>
        <taxon>Gaiella</taxon>
    </lineage>
</organism>
<dbReference type="Pfam" id="PF00892">
    <property type="entry name" value="EamA"/>
    <property type="match status" value="2"/>
</dbReference>
<evidence type="ECO:0000256" key="1">
    <source>
        <dbReference type="ARBA" id="ARBA00004651"/>
    </source>
</evidence>
<dbReference type="InterPro" id="IPR037185">
    <property type="entry name" value="EmrE-like"/>
</dbReference>
<evidence type="ECO:0000256" key="5">
    <source>
        <dbReference type="ARBA" id="ARBA00022989"/>
    </source>
</evidence>
<comment type="subcellular location">
    <subcellularLocation>
        <location evidence="1">Cell membrane</location>
        <topology evidence="1">Multi-pass membrane protein</topology>
    </subcellularLocation>
</comment>
<dbReference type="GO" id="GO:0005886">
    <property type="term" value="C:plasma membrane"/>
    <property type="evidence" value="ECO:0007669"/>
    <property type="project" value="UniProtKB-SubCell"/>
</dbReference>
<sequence length="296" mass="30650">MRRAHTAPLLALVAVTAIWGYTFVPVQNAVALYPLFAFLAVRFGISTLVLAPFALRPLLRLPRAGVLAGLGAGVLLAAAYGLQTAGLELTTVSSTGFITGLYVVLTPVIALVLFRTPVPAAAWTGVALALVGLLLLNGVPGGSALGNLLVLANAVAQSFQIASMERFAPRYDARALTFLQMAVSCVGFTVIAVSRGELSVPHERSVWFALAVTGVFAGALGYLVATWVQARTTAARAALVFTLEAPFAALFGVALLSERLGWLGWTGCAVMLAGILLAEPAAAATLRRLVGRPGAA</sequence>
<comment type="caution">
    <text evidence="9">The sequence shown here is derived from an EMBL/GenBank/DDBJ whole genome shotgun (WGS) entry which is preliminary data.</text>
</comment>
<feature type="domain" description="EamA" evidence="8">
    <location>
        <begin position="145"/>
        <end position="277"/>
    </location>
</feature>
<evidence type="ECO:0000313" key="9">
    <source>
        <dbReference type="EMBL" id="RDI73948.1"/>
    </source>
</evidence>
<proteinExistence type="inferred from homology"/>
<name>A0A7M2YWW3_9ACTN</name>
<dbReference type="RefSeq" id="WP_114796917.1">
    <property type="nucleotide sequence ID" value="NZ_QQZY01000006.1"/>
</dbReference>
<dbReference type="AlphaFoldDB" id="A0A7M2YWW3"/>
<evidence type="ECO:0000256" key="7">
    <source>
        <dbReference type="SAM" id="Phobius"/>
    </source>
</evidence>
<keyword evidence="5 7" id="KW-1133">Transmembrane helix</keyword>
<feature type="transmembrane region" description="Helical" evidence="7">
    <location>
        <begin position="237"/>
        <end position="256"/>
    </location>
</feature>
<feature type="transmembrane region" description="Helical" evidence="7">
    <location>
        <begin position="30"/>
        <end position="55"/>
    </location>
</feature>
<feature type="transmembrane region" description="Helical" evidence="7">
    <location>
        <begin position="175"/>
        <end position="194"/>
    </location>
</feature>
<dbReference type="EMBL" id="QQZY01000006">
    <property type="protein sequence ID" value="RDI73948.1"/>
    <property type="molecule type" value="Genomic_DNA"/>
</dbReference>
<evidence type="ECO:0000256" key="4">
    <source>
        <dbReference type="ARBA" id="ARBA00022692"/>
    </source>
</evidence>
<evidence type="ECO:0000256" key="2">
    <source>
        <dbReference type="ARBA" id="ARBA00007362"/>
    </source>
</evidence>
<evidence type="ECO:0000256" key="6">
    <source>
        <dbReference type="ARBA" id="ARBA00023136"/>
    </source>
</evidence>
<evidence type="ECO:0000259" key="8">
    <source>
        <dbReference type="Pfam" id="PF00892"/>
    </source>
</evidence>
<dbReference type="PANTHER" id="PTHR42920">
    <property type="entry name" value="OS03G0707200 PROTEIN-RELATED"/>
    <property type="match status" value="1"/>
</dbReference>
<keyword evidence="3" id="KW-1003">Cell membrane</keyword>
<feature type="transmembrane region" description="Helical" evidence="7">
    <location>
        <begin position="121"/>
        <end position="139"/>
    </location>
</feature>
<keyword evidence="10" id="KW-1185">Reference proteome</keyword>
<keyword evidence="6 7" id="KW-0472">Membrane</keyword>
<feature type="transmembrane region" description="Helical" evidence="7">
    <location>
        <begin position="206"/>
        <end position="225"/>
    </location>
</feature>
<dbReference type="Proteomes" id="UP000254134">
    <property type="component" value="Unassembled WGS sequence"/>
</dbReference>
<keyword evidence="4 7" id="KW-0812">Transmembrane</keyword>
<evidence type="ECO:0000313" key="10">
    <source>
        <dbReference type="Proteomes" id="UP000254134"/>
    </source>
</evidence>
<dbReference type="InterPro" id="IPR051258">
    <property type="entry name" value="Diverse_Substrate_Transporter"/>
</dbReference>
<accession>A0A7M2YWW3</accession>
<reference evidence="10" key="2">
    <citation type="journal article" date="2019" name="MicrobiologyOpen">
        <title>High-quality draft genome sequence of Gaiella occulta isolated from a 150 meter deep mineral water borehole and comparison with the genome sequences of other deep-branching lineages of the phylum Actinobacteria.</title>
        <authorList>
            <person name="Severino R."/>
            <person name="Froufe H.J.C."/>
            <person name="Barroso C."/>
            <person name="Albuquerque L."/>
            <person name="Lobo-da-Cunha A."/>
            <person name="da Costa M.S."/>
            <person name="Egas C."/>
        </authorList>
    </citation>
    <scope>NUCLEOTIDE SEQUENCE [LARGE SCALE GENOMIC DNA]</scope>
    <source>
        <strain evidence="10">F2-233</strain>
    </source>
</reference>
<dbReference type="InterPro" id="IPR000620">
    <property type="entry name" value="EamA_dom"/>
</dbReference>
<comment type="similarity">
    <text evidence="2">Belongs to the EamA transporter family.</text>
</comment>
<dbReference type="OrthoDB" id="3182968at2"/>
<feature type="transmembrane region" description="Helical" evidence="7">
    <location>
        <begin position="262"/>
        <end position="282"/>
    </location>
</feature>
<reference evidence="9 10" key="1">
    <citation type="submission" date="2018-07" db="EMBL/GenBank/DDBJ databases">
        <title>High-quality-draft genome sequence of Gaiella occulta.</title>
        <authorList>
            <person name="Severino R."/>
            <person name="Froufe H.J.C."/>
            <person name="Rainey F.A."/>
            <person name="Barroso C."/>
            <person name="Albuquerque L."/>
            <person name="Lobo-Da-Cunha A."/>
            <person name="Da Costa M.S."/>
            <person name="Egas C."/>
        </authorList>
    </citation>
    <scope>NUCLEOTIDE SEQUENCE [LARGE SCALE GENOMIC DNA]</scope>
    <source>
        <strain evidence="9 10">F2-233</strain>
    </source>
</reference>
<feature type="transmembrane region" description="Helical" evidence="7">
    <location>
        <begin position="64"/>
        <end position="82"/>
    </location>
</feature>
<dbReference type="SUPFAM" id="SSF103481">
    <property type="entry name" value="Multidrug resistance efflux transporter EmrE"/>
    <property type="match status" value="2"/>
</dbReference>
<feature type="transmembrane region" description="Helical" evidence="7">
    <location>
        <begin position="94"/>
        <end position="114"/>
    </location>
</feature>